<keyword evidence="2" id="KW-0479">Metal-binding</keyword>
<feature type="zinc finger region" description="FLZ-type" evidence="3">
    <location>
        <begin position="716"/>
        <end position="738"/>
    </location>
</feature>
<accession>A0A835B4Q9</accession>
<protein>
    <recommendedName>
        <fullName evidence="5">FLZ-type domain-containing protein</fullName>
    </recommendedName>
</protein>
<dbReference type="InterPro" id="IPR044593">
    <property type="entry name" value="FLZ8/MARD1"/>
</dbReference>
<feature type="region of interest" description="Disordered" evidence="4">
    <location>
        <begin position="31"/>
        <end position="93"/>
    </location>
</feature>
<feature type="region of interest" description="Disordered" evidence="4">
    <location>
        <begin position="320"/>
        <end position="339"/>
    </location>
</feature>
<name>A0A835B4Q9_9POAL</name>
<dbReference type="PANTHER" id="PTHR46443:SF3">
    <property type="entry name" value="PROTEIN MARD1"/>
    <property type="match status" value="1"/>
</dbReference>
<evidence type="ECO:0000256" key="2">
    <source>
        <dbReference type="ARBA" id="ARBA00022723"/>
    </source>
</evidence>
<organism evidence="6 7">
    <name type="scientific">Digitaria exilis</name>
    <dbReference type="NCBI Taxonomy" id="1010633"/>
    <lineage>
        <taxon>Eukaryota</taxon>
        <taxon>Viridiplantae</taxon>
        <taxon>Streptophyta</taxon>
        <taxon>Embryophyta</taxon>
        <taxon>Tracheophyta</taxon>
        <taxon>Spermatophyta</taxon>
        <taxon>Magnoliopsida</taxon>
        <taxon>Liliopsida</taxon>
        <taxon>Poales</taxon>
        <taxon>Poaceae</taxon>
        <taxon>PACMAD clade</taxon>
        <taxon>Panicoideae</taxon>
        <taxon>Panicodae</taxon>
        <taxon>Paniceae</taxon>
        <taxon>Anthephorinae</taxon>
        <taxon>Digitaria</taxon>
    </lineage>
</organism>
<comment type="caution">
    <text evidence="6">The sequence shown here is derived from an EMBL/GenBank/DDBJ whole genome shotgun (WGS) entry which is preliminary data.</text>
</comment>
<feature type="region of interest" description="Disordered" evidence="4">
    <location>
        <begin position="142"/>
        <end position="166"/>
    </location>
</feature>
<feature type="compositionally biased region" description="Gly residues" evidence="4">
    <location>
        <begin position="475"/>
        <end position="484"/>
    </location>
</feature>
<feature type="region of interest" description="Disordered" evidence="4">
    <location>
        <begin position="461"/>
        <end position="484"/>
    </location>
</feature>
<evidence type="ECO:0000313" key="6">
    <source>
        <dbReference type="EMBL" id="KAF8684407.1"/>
    </source>
</evidence>
<dbReference type="PANTHER" id="PTHR46443">
    <property type="entry name" value="FCS-LIKE ZINC FINGER 8"/>
    <property type="match status" value="1"/>
</dbReference>
<dbReference type="AlphaFoldDB" id="A0A835B4Q9"/>
<evidence type="ECO:0000256" key="1">
    <source>
        <dbReference type="ARBA" id="ARBA00009374"/>
    </source>
</evidence>
<reference evidence="6" key="1">
    <citation type="submission" date="2020-07" db="EMBL/GenBank/DDBJ databases">
        <title>Genome sequence and genetic diversity analysis of an under-domesticated orphan crop, white fonio (Digitaria exilis).</title>
        <authorList>
            <person name="Bennetzen J.L."/>
            <person name="Chen S."/>
            <person name="Ma X."/>
            <person name="Wang X."/>
            <person name="Yssel A.E.J."/>
            <person name="Chaluvadi S.R."/>
            <person name="Johnson M."/>
            <person name="Gangashetty P."/>
            <person name="Hamidou F."/>
            <person name="Sanogo M.D."/>
            <person name="Zwaenepoel A."/>
            <person name="Wallace J."/>
            <person name="Van De Peer Y."/>
            <person name="Van Deynze A."/>
        </authorList>
    </citation>
    <scope>NUCLEOTIDE SEQUENCE</scope>
    <source>
        <tissue evidence="6">Leaves</tissue>
    </source>
</reference>
<dbReference type="GO" id="GO:0046872">
    <property type="term" value="F:metal ion binding"/>
    <property type="evidence" value="ECO:0007669"/>
    <property type="project" value="UniProtKB-KW"/>
</dbReference>
<dbReference type="Proteomes" id="UP000636709">
    <property type="component" value="Unassembled WGS sequence"/>
</dbReference>
<keyword evidence="7" id="KW-1185">Reference proteome</keyword>
<gene>
    <name evidence="6" type="ORF">HU200_044300</name>
</gene>
<evidence type="ECO:0000256" key="3">
    <source>
        <dbReference type="PROSITE-ProRule" id="PRU01131"/>
    </source>
</evidence>
<sequence>MAIQSKIHMDHGLMAGSGSLTRGSPSLALCLASPPLSPSRPDTHNYPPRNPRRPIRSVPFRPAAATTSAPCGRAEHQARGQASHGRTRAHPLPPIRRTRATRSAMAGACTNESWPSSRIRPVAPPRVIGAHAWWARAVSGRARTSPGRGDQRGANVAAGAPPRGCPFPPDMVETGAAARSKWPASLLCSILSRNRYALCSAGGANTEHGPRIAECEVPPARRSPPYELTVRPIYGCAARNGEERKWWDMMLKPSGGVGGRMKTTRQMAQIGYRWAVMEDDARGRCSYLGSRFGAGPVVLNRILRPLLPFPASGFPPRPLPWEREEEEETPSAREHFSPFPRRNRKLSLENKIQAPSLFRREFLVSSLRDVSLIDIRVLFLPRSCGTPSPPFFQSEPAGGNAVVVGAAGHYCRSLIHPRRPLSGELFRPLRPLPEVALFSPFIIADGTACLLTLAQGRRRASSGDSMLSNRSRRAVGGGAKQGGAAAGLMAEPPVASPTAAPVFPSPRPFMAMALPQAGLLDGSSEGPSSAMSPTSILETKQFCCSAFPPFLSERSLRRAAHQVDAAAAPEPAGVGLADVLRDHGEGKLGGGKVVFGSQLRIQVPSVRAFELVSSPIEFGAKNREAQLAVLSPARRFLPEVVSSPSATRVFAGAVTPGREMAMSEDYTCVISRGPNPRTRHIFDDCIVESRGDDALVEKMDKGACAADDSGVAVASGFLSSCHACNKQLGHGNDIFIYR</sequence>
<dbReference type="InterPro" id="IPR007650">
    <property type="entry name" value="Zf-FLZ_dom"/>
</dbReference>
<dbReference type="Pfam" id="PF04570">
    <property type="entry name" value="zf-FLZ"/>
    <property type="match status" value="1"/>
</dbReference>
<evidence type="ECO:0000313" key="7">
    <source>
        <dbReference type="Proteomes" id="UP000636709"/>
    </source>
</evidence>
<evidence type="ECO:0000259" key="5">
    <source>
        <dbReference type="PROSITE" id="PS51795"/>
    </source>
</evidence>
<dbReference type="OrthoDB" id="1902692at2759"/>
<dbReference type="PROSITE" id="PS51795">
    <property type="entry name" value="ZF_FLZ"/>
    <property type="match status" value="1"/>
</dbReference>
<evidence type="ECO:0000256" key="4">
    <source>
        <dbReference type="SAM" id="MobiDB-lite"/>
    </source>
</evidence>
<comment type="similarity">
    <text evidence="1">Belongs to the FLZ family.</text>
</comment>
<dbReference type="EMBL" id="JACEFO010002096">
    <property type="protein sequence ID" value="KAF8684407.1"/>
    <property type="molecule type" value="Genomic_DNA"/>
</dbReference>
<feature type="domain" description="FLZ-type" evidence="5">
    <location>
        <begin position="716"/>
        <end position="738"/>
    </location>
</feature>
<proteinExistence type="inferred from homology"/>